<reference evidence="2 3" key="1">
    <citation type="journal article" date="2012" name="Appl. Environ. Microbiol.">
        <title>Involvement of two latex-clearing proteins during rubber degradation and insights into the subsequent degradation pathway revealed by the genome sequence of Gordonia polyisoprenivorans strain VH2.</title>
        <authorList>
            <person name="Hiessl S."/>
            <person name="Schuldes J."/>
            <person name="Thurmer A."/>
            <person name="Halbsguth T."/>
            <person name="Broker D."/>
            <person name="Angelov A."/>
            <person name="Liebl W."/>
            <person name="Daniel R."/>
            <person name="Steinbuchel A."/>
        </authorList>
    </citation>
    <scope>NUCLEOTIDE SEQUENCE [LARGE SCALE GENOMIC DNA]</scope>
    <source>
        <strain evidence="3">DSM 44266 / VH2</strain>
    </source>
</reference>
<dbReference type="RefSeq" id="WP_014360837.1">
    <property type="nucleotide sequence ID" value="NC_016906.1"/>
</dbReference>
<accession>H6MZ74</accession>
<dbReference type="Proteomes" id="UP000009154">
    <property type="component" value="Chromosome"/>
</dbReference>
<dbReference type="Pfam" id="PF04954">
    <property type="entry name" value="SIP"/>
    <property type="match status" value="1"/>
</dbReference>
<evidence type="ECO:0000259" key="1">
    <source>
        <dbReference type="PROSITE" id="PS51384"/>
    </source>
</evidence>
<dbReference type="InterPro" id="IPR013113">
    <property type="entry name" value="SIP_FAD-bd"/>
</dbReference>
<dbReference type="PANTHER" id="PTHR30157">
    <property type="entry name" value="FERRIC REDUCTASE, NADPH-DEPENDENT"/>
    <property type="match status" value="1"/>
</dbReference>
<dbReference type="Pfam" id="PF08021">
    <property type="entry name" value="FAD_binding_9"/>
    <property type="match status" value="1"/>
</dbReference>
<dbReference type="InterPro" id="IPR039261">
    <property type="entry name" value="FNR_nucleotide-bd"/>
</dbReference>
<evidence type="ECO:0000313" key="2">
    <source>
        <dbReference type="EMBL" id="AFA74410.1"/>
    </source>
</evidence>
<dbReference type="GO" id="GO:0016491">
    <property type="term" value="F:oxidoreductase activity"/>
    <property type="evidence" value="ECO:0007669"/>
    <property type="project" value="InterPro"/>
</dbReference>
<dbReference type="eggNOG" id="COG2375">
    <property type="taxonomic scope" value="Bacteria"/>
</dbReference>
<dbReference type="CDD" id="cd06193">
    <property type="entry name" value="siderophore_interacting"/>
    <property type="match status" value="1"/>
</dbReference>
<proteinExistence type="predicted"/>
<dbReference type="InterPro" id="IPR039374">
    <property type="entry name" value="SIP_fam"/>
</dbReference>
<dbReference type="PANTHER" id="PTHR30157:SF0">
    <property type="entry name" value="NADPH-DEPENDENT FERRIC-CHELATE REDUCTASE"/>
    <property type="match status" value="1"/>
</dbReference>
<dbReference type="InterPro" id="IPR017927">
    <property type="entry name" value="FAD-bd_FR_type"/>
</dbReference>
<dbReference type="PROSITE" id="PS51384">
    <property type="entry name" value="FAD_FR"/>
    <property type="match status" value="1"/>
</dbReference>
<dbReference type="KEGG" id="gpo:GPOL_c33980"/>
<dbReference type="STRING" id="1112204.GPOL_c33980"/>
<dbReference type="InterPro" id="IPR007037">
    <property type="entry name" value="SIP_rossman_dom"/>
</dbReference>
<dbReference type="InterPro" id="IPR037119">
    <property type="entry name" value="Haem_oxidase_HugZ-like_sf"/>
</dbReference>
<organism evidence="2 3">
    <name type="scientific">Gordonia polyisoprenivorans (strain DSM 44266 / VH2)</name>
    <dbReference type="NCBI Taxonomy" id="1112204"/>
    <lineage>
        <taxon>Bacteria</taxon>
        <taxon>Bacillati</taxon>
        <taxon>Actinomycetota</taxon>
        <taxon>Actinomycetes</taxon>
        <taxon>Mycobacteriales</taxon>
        <taxon>Gordoniaceae</taxon>
        <taxon>Gordonia</taxon>
    </lineage>
</organism>
<sequence>MVTEDTAATEEPSIAEQVAEVNPRLVEHYNANYADAVEIICRARLDTDVDGAKLTGIEVDSLALRATTHDGIHHEITASFSHRATTLLDIESLMIEVIADARTTLGITTLSVPEAQAQQLGAIRTYITEVTKVERITPAFAQITFGGGDLASYAPGGHDQFLYVMTPPAGRTDLTVDASFSREDFGRFTDENRPVGGYYTLRRWRPESAEIDMLFVLHGIGENSHAEPGPSARWAAGARPGDPVALWGPRTIYEPPADTDWVLLVGDETGLPAICVILEHLPENIPAHVFVEIGDGRDRLDLPEREGIHITWLVRGDSPAGTTDLLLDAVRELDLPEGNVYAWGGAEARTMRSVNNYLRRERGVERRRVRMTGYWHHTSTPPDLNADDD</sequence>
<gene>
    <name evidence="2" type="ordered locus">GPOL_c33980</name>
</gene>
<feature type="domain" description="FAD-binding FR-type" evidence="1">
    <location>
        <begin position="123"/>
        <end position="256"/>
    </location>
</feature>
<evidence type="ECO:0000313" key="3">
    <source>
        <dbReference type="Proteomes" id="UP000009154"/>
    </source>
</evidence>
<name>H6MZ74_GORPV</name>
<dbReference type="GeneID" id="90160419"/>
<dbReference type="Gene3D" id="3.20.180.10">
    <property type="entry name" value="PNP-oxidase-like"/>
    <property type="match status" value="1"/>
</dbReference>
<dbReference type="AlphaFoldDB" id="H6MZ74"/>
<protein>
    <submittedName>
        <fullName evidence="2">Putative siderophore-interacting protein</fullName>
    </submittedName>
</protein>
<dbReference type="Gene3D" id="3.40.50.80">
    <property type="entry name" value="Nucleotide-binding domain of ferredoxin-NADP reductase (FNR) module"/>
    <property type="match status" value="1"/>
</dbReference>
<dbReference type="Gene3D" id="2.40.30.10">
    <property type="entry name" value="Translation factors"/>
    <property type="match status" value="1"/>
</dbReference>
<dbReference type="EMBL" id="CP003119">
    <property type="protein sequence ID" value="AFA74410.1"/>
    <property type="molecule type" value="Genomic_DNA"/>
</dbReference>
<dbReference type="SUPFAM" id="SSF63380">
    <property type="entry name" value="Riboflavin synthase domain-like"/>
    <property type="match status" value="1"/>
</dbReference>
<keyword evidence="3" id="KW-1185">Reference proteome</keyword>
<dbReference type="HOGENOM" id="CLU_709326_0_0_11"/>
<dbReference type="InterPro" id="IPR017938">
    <property type="entry name" value="Riboflavin_synthase-like_b-brl"/>
</dbReference>